<keyword evidence="2" id="KW-1185">Reference proteome</keyword>
<accession>A0ABD2PQW9</accession>
<sequence>MGQRDLIEWASMTTHGRAAIHLFPHYAWSDTVAGRVEEEQRLASASAAFYSRPKKQRPRNFVECHFKRPWQSLVDGADPFILRDEHLLKLLVTRMLDACCKPLSPARLTRKHLADYHSSLNSALVLTLVKCCKRGSPKPYSAIHLMDYSSHPALGYTILGGFHPGVASGFGLALISLAGLAKCFELYPNTALSFVMLCPESSKLYPIKLSLADSFTQSY</sequence>
<dbReference type="EMBL" id="JBJKFK010004622">
    <property type="protein sequence ID" value="KAL3308846.1"/>
    <property type="molecule type" value="Genomic_DNA"/>
</dbReference>
<dbReference type="AlphaFoldDB" id="A0ABD2PQW9"/>
<reference evidence="1 2" key="1">
    <citation type="submission" date="2024-11" db="EMBL/GenBank/DDBJ databases">
        <title>Adaptive evolution of stress response genes in parasites aligns with host niche diversity.</title>
        <authorList>
            <person name="Hahn C."/>
            <person name="Resl P."/>
        </authorList>
    </citation>
    <scope>NUCLEOTIDE SEQUENCE [LARGE SCALE GENOMIC DNA]</scope>
    <source>
        <strain evidence="1">EGGRZ-B1_66</strain>
        <tissue evidence="1">Body</tissue>
    </source>
</reference>
<dbReference type="Proteomes" id="UP001626550">
    <property type="component" value="Unassembled WGS sequence"/>
</dbReference>
<evidence type="ECO:0000313" key="2">
    <source>
        <dbReference type="Proteomes" id="UP001626550"/>
    </source>
</evidence>
<proteinExistence type="predicted"/>
<comment type="caution">
    <text evidence="1">The sequence shown here is derived from an EMBL/GenBank/DDBJ whole genome shotgun (WGS) entry which is preliminary data.</text>
</comment>
<organism evidence="1 2">
    <name type="scientific">Cichlidogyrus casuarinus</name>
    <dbReference type="NCBI Taxonomy" id="1844966"/>
    <lineage>
        <taxon>Eukaryota</taxon>
        <taxon>Metazoa</taxon>
        <taxon>Spiralia</taxon>
        <taxon>Lophotrochozoa</taxon>
        <taxon>Platyhelminthes</taxon>
        <taxon>Monogenea</taxon>
        <taxon>Monopisthocotylea</taxon>
        <taxon>Dactylogyridea</taxon>
        <taxon>Ancyrocephalidae</taxon>
        <taxon>Cichlidogyrus</taxon>
    </lineage>
</organism>
<protein>
    <submittedName>
        <fullName evidence="1">Uncharacterized protein</fullName>
    </submittedName>
</protein>
<evidence type="ECO:0000313" key="1">
    <source>
        <dbReference type="EMBL" id="KAL3308846.1"/>
    </source>
</evidence>
<name>A0ABD2PQW9_9PLAT</name>
<gene>
    <name evidence="1" type="ORF">Ciccas_012617</name>
</gene>